<protein>
    <submittedName>
        <fullName evidence="2">Uncharacterized protein</fullName>
    </submittedName>
</protein>
<sequence>MPNGDWFILIGMGVLFILLGLAAFIQGKREEKSYYNSISTRPDVREFLEHKPERPEPGALKIGGWIAMAIGLLMVVMGGAFLLWTY</sequence>
<comment type="caution">
    <text evidence="2">The sequence shown here is derived from an EMBL/GenBank/DDBJ whole genome shotgun (WGS) entry which is preliminary data.</text>
</comment>
<organism evidence="2">
    <name type="scientific">marine sediment metagenome</name>
    <dbReference type="NCBI Taxonomy" id="412755"/>
    <lineage>
        <taxon>unclassified sequences</taxon>
        <taxon>metagenomes</taxon>
        <taxon>ecological metagenomes</taxon>
    </lineage>
</organism>
<keyword evidence="1" id="KW-0812">Transmembrane</keyword>
<keyword evidence="1" id="KW-0472">Membrane</keyword>
<evidence type="ECO:0000313" key="2">
    <source>
        <dbReference type="EMBL" id="GAJ04903.1"/>
    </source>
</evidence>
<name>X1THW1_9ZZZZ</name>
<feature type="transmembrane region" description="Helical" evidence="1">
    <location>
        <begin position="6"/>
        <end position="25"/>
    </location>
</feature>
<feature type="transmembrane region" description="Helical" evidence="1">
    <location>
        <begin position="62"/>
        <end position="84"/>
    </location>
</feature>
<dbReference type="EMBL" id="BARW01032984">
    <property type="protein sequence ID" value="GAJ04903.1"/>
    <property type="molecule type" value="Genomic_DNA"/>
</dbReference>
<gene>
    <name evidence="2" type="ORF">S12H4_52064</name>
</gene>
<accession>X1THW1</accession>
<reference evidence="2" key="1">
    <citation type="journal article" date="2014" name="Front. Microbiol.">
        <title>High frequency of phylogenetically diverse reductive dehalogenase-homologous genes in deep subseafloor sedimentary metagenomes.</title>
        <authorList>
            <person name="Kawai M."/>
            <person name="Futagami T."/>
            <person name="Toyoda A."/>
            <person name="Takaki Y."/>
            <person name="Nishi S."/>
            <person name="Hori S."/>
            <person name="Arai W."/>
            <person name="Tsubouchi T."/>
            <person name="Morono Y."/>
            <person name="Uchiyama I."/>
            <person name="Ito T."/>
            <person name="Fujiyama A."/>
            <person name="Inagaki F."/>
            <person name="Takami H."/>
        </authorList>
    </citation>
    <scope>NUCLEOTIDE SEQUENCE</scope>
    <source>
        <strain evidence="2">Expedition CK06-06</strain>
    </source>
</reference>
<dbReference type="AlphaFoldDB" id="X1THW1"/>
<keyword evidence="1" id="KW-1133">Transmembrane helix</keyword>
<proteinExistence type="predicted"/>
<evidence type="ECO:0000256" key="1">
    <source>
        <dbReference type="SAM" id="Phobius"/>
    </source>
</evidence>